<proteinExistence type="predicted"/>
<keyword evidence="2" id="KW-1185">Reference proteome</keyword>
<evidence type="ECO:0000313" key="2">
    <source>
        <dbReference type="Proteomes" id="UP000677611"/>
    </source>
</evidence>
<comment type="caution">
    <text evidence="1">The sequence shown here is derived from an EMBL/GenBank/DDBJ whole genome shotgun (WGS) entry which is preliminary data.</text>
</comment>
<dbReference type="Proteomes" id="UP000677611">
    <property type="component" value="Unassembled WGS sequence"/>
</dbReference>
<name>A0ABS3NTY3_9BACI</name>
<evidence type="ECO:0000313" key="1">
    <source>
        <dbReference type="EMBL" id="MBO1624320.1"/>
    </source>
</evidence>
<dbReference type="EMBL" id="JAGDQJ010000006">
    <property type="protein sequence ID" value="MBO1624320.1"/>
    <property type="molecule type" value="Genomic_DNA"/>
</dbReference>
<organism evidence="1 2">
    <name type="scientific">Bacillus arachidis</name>
    <dbReference type="NCBI Taxonomy" id="2819290"/>
    <lineage>
        <taxon>Bacteria</taxon>
        <taxon>Bacillati</taxon>
        <taxon>Bacillota</taxon>
        <taxon>Bacilli</taxon>
        <taxon>Bacillales</taxon>
        <taxon>Bacillaceae</taxon>
        <taxon>Bacillus</taxon>
    </lineage>
</organism>
<dbReference type="RefSeq" id="WP_208016764.1">
    <property type="nucleotide sequence ID" value="NZ_JAGDQJ010000006.1"/>
</dbReference>
<accession>A0ABS3NTY3</accession>
<gene>
    <name evidence="1" type="ORF">J4P90_03510</name>
</gene>
<protein>
    <submittedName>
        <fullName evidence="1">Biotin transporter BioY</fullName>
    </submittedName>
</protein>
<sequence>MMRKKNKKMAMWILFVCVLFLGMYKIQAFAKFKQKSEYQISDELKRKEVKQLTFDEKKKIGEYFITAQLSVFAIQDKEEIKKIGMEIFSEDHIESGYGQLMRNYYPNRFHTLEYKFSNEEICEESDESFTYCAIAYVSGIENGKRDEMSLNYEMKIVKEKHTFKIAEQRQYVE</sequence>
<reference evidence="1 2" key="1">
    <citation type="submission" date="2021-03" db="EMBL/GenBank/DDBJ databases">
        <title>Identification of novel Bacillus strains.</title>
        <authorList>
            <person name="Xiao Z."/>
            <person name="Li Y."/>
            <person name="Shen J."/>
        </authorList>
    </citation>
    <scope>NUCLEOTIDE SEQUENCE [LARGE SCALE GENOMIC DNA]</scope>
    <source>
        <strain evidence="1 2">SY8</strain>
    </source>
</reference>